<dbReference type="Pfam" id="PF19303">
    <property type="entry name" value="Anticodon_3"/>
    <property type="match status" value="1"/>
</dbReference>
<accession>A0A1G1XQD8</accession>
<dbReference type="PANTHER" id="PTHR43326:SF1">
    <property type="entry name" value="METHIONINE--TRNA LIGASE, MITOCHONDRIAL"/>
    <property type="match status" value="1"/>
</dbReference>
<reference evidence="14 15" key="1">
    <citation type="journal article" date="2016" name="Nat. Commun.">
        <title>Thousands of microbial genomes shed light on interconnected biogeochemical processes in an aquifer system.</title>
        <authorList>
            <person name="Anantharaman K."/>
            <person name="Brown C.T."/>
            <person name="Hug L.A."/>
            <person name="Sharon I."/>
            <person name="Castelle C.J."/>
            <person name="Probst A.J."/>
            <person name="Thomas B.C."/>
            <person name="Singh A."/>
            <person name="Wilkins M.J."/>
            <person name="Karaoz U."/>
            <person name="Brodie E.L."/>
            <person name="Williams K.H."/>
            <person name="Hubbard S.S."/>
            <person name="Banfield J.F."/>
        </authorList>
    </citation>
    <scope>NUCLEOTIDE SEQUENCE [LARGE SCALE GENOMIC DNA]</scope>
</reference>
<dbReference type="Gene3D" id="2.170.220.10">
    <property type="match status" value="1"/>
</dbReference>
<evidence type="ECO:0000259" key="12">
    <source>
        <dbReference type="Pfam" id="PF09334"/>
    </source>
</evidence>
<dbReference type="Pfam" id="PF09334">
    <property type="entry name" value="tRNA-synt_1g"/>
    <property type="match status" value="2"/>
</dbReference>
<comment type="catalytic activity">
    <reaction evidence="10">
        <text>tRNA(Met) + L-methionine + ATP = L-methionyl-tRNA(Met) + AMP + diphosphate</text>
        <dbReference type="Rhea" id="RHEA:13481"/>
        <dbReference type="Rhea" id="RHEA-COMP:9667"/>
        <dbReference type="Rhea" id="RHEA-COMP:9698"/>
        <dbReference type="ChEBI" id="CHEBI:30616"/>
        <dbReference type="ChEBI" id="CHEBI:33019"/>
        <dbReference type="ChEBI" id="CHEBI:57844"/>
        <dbReference type="ChEBI" id="CHEBI:78442"/>
        <dbReference type="ChEBI" id="CHEBI:78530"/>
        <dbReference type="ChEBI" id="CHEBI:456215"/>
        <dbReference type="EC" id="6.1.1.10"/>
    </reaction>
</comment>
<dbReference type="PANTHER" id="PTHR43326">
    <property type="entry name" value="METHIONYL-TRNA SYNTHETASE"/>
    <property type="match status" value="1"/>
</dbReference>
<evidence type="ECO:0000256" key="1">
    <source>
        <dbReference type="ARBA" id="ARBA00003314"/>
    </source>
</evidence>
<dbReference type="EC" id="6.1.1.10" evidence="2"/>
<evidence type="ECO:0000256" key="2">
    <source>
        <dbReference type="ARBA" id="ARBA00012838"/>
    </source>
</evidence>
<gene>
    <name evidence="14" type="ORF">A2Y82_04890</name>
</gene>
<dbReference type="NCBIfam" id="TIGR00398">
    <property type="entry name" value="metG"/>
    <property type="match status" value="1"/>
</dbReference>
<dbReference type="SUPFAM" id="SSF52374">
    <property type="entry name" value="Nucleotidylyl transferase"/>
    <property type="match status" value="1"/>
</dbReference>
<dbReference type="InterPro" id="IPR014729">
    <property type="entry name" value="Rossmann-like_a/b/a_fold"/>
</dbReference>
<keyword evidence="4 11" id="KW-0436">Ligase</keyword>
<evidence type="ECO:0000313" key="15">
    <source>
        <dbReference type="Proteomes" id="UP000176498"/>
    </source>
</evidence>
<evidence type="ECO:0000313" key="14">
    <source>
        <dbReference type="EMBL" id="OGY42299.1"/>
    </source>
</evidence>
<feature type="domain" description="Methionyl-tRNA synthetase anticodon-binding" evidence="13">
    <location>
        <begin position="388"/>
        <end position="510"/>
    </location>
</feature>
<evidence type="ECO:0000256" key="8">
    <source>
        <dbReference type="ARBA" id="ARBA00023146"/>
    </source>
</evidence>
<sequence length="512" mass="59471">MPKKQETFYITTTLPYVNAEPHIGFAAEIVRADVIARYQRMLGKEVFFNTGTDEHGLKIYRQALAAGQDVQKYVDEYAAKFELLDDALDLSYNSFIRTTDKNHIKAAQEFWKLCKENGDIYKKNYQVKYCVGCELEKSDSELVDGCCPLHPKQKIEMINEENYFFAWSKYEKKLLKLYEDNPDFIVPQHRLHEIKNFVASGLQDFSISRLKRKMPWGIPVPGDEEQVMYVWFDALINYISCLGWPKNKKQFTKFWPGIQVAGKDNLRQQTAMWQAMLMSASLPNSKQVLIFGFINSGGQKMSKSLGNVINPVEVVHKYGTDATRYFICAGLTAFEDSDFTFERFEEKYNSALANDLGNLVSRVLAMTEKYHGGVVPKYDVKKDKFFEFDLKTDWDRYNFYLNSYQFEQALEVIWENIRKANAYVDKEKPWELAKQDIEVLAEVMYNLLEIIRQTAVMLYPFIPQTSTKILEQLGLNPAKEFKKPIETLKEWAGLPLGQKIKKGESLFPRLNK</sequence>
<dbReference type="Gene3D" id="3.40.50.620">
    <property type="entry name" value="HUPs"/>
    <property type="match status" value="1"/>
</dbReference>
<protein>
    <recommendedName>
        <fullName evidence="3">Methionine--tRNA ligase</fullName>
        <ecNumber evidence="2">6.1.1.10</ecNumber>
    </recommendedName>
    <alternativeName>
        <fullName evidence="9">Methionyl-tRNA synthetase</fullName>
    </alternativeName>
</protein>
<dbReference type="Gene3D" id="1.10.730.10">
    <property type="entry name" value="Isoleucyl-tRNA Synthetase, Domain 1"/>
    <property type="match status" value="1"/>
</dbReference>
<dbReference type="FunFam" id="2.170.220.10:FF:000001">
    <property type="entry name" value="methionine--tRNA ligase, mitochondrial"/>
    <property type="match status" value="1"/>
</dbReference>
<dbReference type="GO" id="GO:0005524">
    <property type="term" value="F:ATP binding"/>
    <property type="evidence" value="ECO:0007669"/>
    <property type="project" value="UniProtKB-KW"/>
</dbReference>
<dbReference type="InterPro" id="IPR041872">
    <property type="entry name" value="Anticodon_Met"/>
</dbReference>
<evidence type="ECO:0000256" key="4">
    <source>
        <dbReference type="ARBA" id="ARBA00022598"/>
    </source>
</evidence>
<comment type="similarity">
    <text evidence="11">Belongs to the class-I aminoacyl-tRNA synthetase family.</text>
</comment>
<evidence type="ECO:0000256" key="10">
    <source>
        <dbReference type="ARBA" id="ARBA00047364"/>
    </source>
</evidence>
<dbReference type="InterPro" id="IPR023457">
    <property type="entry name" value="Met-tRNA_synth_2"/>
</dbReference>
<dbReference type="EMBL" id="MHHZ01000005">
    <property type="protein sequence ID" value="OGY42299.1"/>
    <property type="molecule type" value="Genomic_DNA"/>
</dbReference>
<dbReference type="CDD" id="cd00814">
    <property type="entry name" value="MetRS_core"/>
    <property type="match status" value="1"/>
</dbReference>
<keyword evidence="6 11" id="KW-0067">ATP-binding</keyword>
<dbReference type="InterPro" id="IPR009080">
    <property type="entry name" value="tRNAsynth_Ia_anticodon-bd"/>
</dbReference>
<evidence type="ECO:0000256" key="7">
    <source>
        <dbReference type="ARBA" id="ARBA00022917"/>
    </source>
</evidence>
<keyword evidence="5 11" id="KW-0547">Nucleotide-binding</keyword>
<evidence type="ECO:0000259" key="13">
    <source>
        <dbReference type="Pfam" id="PF19303"/>
    </source>
</evidence>
<dbReference type="CDD" id="cd07957">
    <property type="entry name" value="Anticodon_Ia_Met"/>
    <property type="match status" value="1"/>
</dbReference>
<dbReference type="InterPro" id="IPR015413">
    <property type="entry name" value="Methionyl/Leucyl_tRNA_Synth"/>
</dbReference>
<evidence type="ECO:0000256" key="3">
    <source>
        <dbReference type="ARBA" id="ARBA00018753"/>
    </source>
</evidence>
<evidence type="ECO:0000256" key="9">
    <source>
        <dbReference type="ARBA" id="ARBA00030904"/>
    </source>
</evidence>
<feature type="domain" description="Methionyl/Leucyl tRNA synthetase" evidence="12">
    <location>
        <begin position="9"/>
        <end position="149"/>
    </location>
</feature>
<comment type="function">
    <text evidence="1">Is required not only for elongation of protein synthesis but also for the initiation of all mRNA translation through initiator tRNA(fMet) aminoacylation.</text>
</comment>
<proteinExistence type="inferred from homology"/>
<name>A0A1G1XQD8_9BACT</name>
<comment type="caution">
    <text evidence="14">The sequence shown here is derived from an EMBL/GenBank/DDBJ whole genome shotgun (WGS) entry which is preliminary data.</text>
</comment>
<keyword evidence="7 11" id="KW-0648">Protein biosynthesis</keyword>
<keyword evidence="8 11" id="KW-0030">Aminoacyl-tRNA synthetase</keyword>
<evidence type="ECO:0000256" key="11">
    <source>
        <dbReference type="RuleBase" id="RU363039"/>
    </source>
</evidence>
<dbReference type="InterPro" id="IPR014758">
    <property type="entry name" value="Met-tRNA_synth"/>
</dbReference>
<dbReference type="GO" id="GO:0004825">
    <property type="term" value="F:methionine-tRNA ligase activity"/>
    <property type="evidence" value="ECO:0007669"/>
    <property type="project" value="UniProtKB-EC"/>
</dbReference>
<evidence type="ECO:0000256" key="6">
    <source>
        <dbReference type="ARBA" id="ARBA00022840"/>
    </source>
</evidence>
<dbReference type="GO" id="GO:0006431">
    <property type="term" value="P:methionyl-tRNA aminoacylation"/>
    <property type="evidence" value="ECO:0007669"/>
    <property type="project" value="InterPro"/>
</dbReference>
<dbReference type="Proteomes" id="UP000176498">
    <property type="component" value="Unassembled WGS sequence"/>
</dbReference>
<dbReference type="AlphaFoldDB" id="A0A1G1XQD8"/>
<dbReference type="PRINTS" id="PR01041">
    <property type="entry name" value="TRNASYNTHMET"/>
</dbReference>
<feature type="domain" description="Methionyl/Leucyl tRNA synthetase" evidence="12">
    <location>
        <begin position="154"/>
        <end position="364"/>
    </location>
</feature>
<dbReference type="SUPFAM" id="SSF47323">
    <property type="entry name" value="Anticodon-binding domain of a subclass of class I aminoacyl-tRNA synthetases"/>
    <property type="match status" value="1"/>
</dbReference>
<organism evidence="14 15">
    <name type="scientific">Candidatus Buchananbacteria bacterium RBG_13_36_9</name>
    <dbReference type="NCBI Taxonomy" id="1797530"/>
    <lineage>
        <taxon>Bacteria</taxon>
        <taxon>Candidatus Buchananiibacteriota</taxon>
    </lineage>
</organism>
<evidence type="ECO:0000256" key="5">
    <source>
        <dbReference type="ARBA" id="ARBA00022741"/>
    </source>
</evidence>
<dbReference type="InterPro" id="IPR033911">
    <property type="entry name" value="MetRS_core"/>
</dbReference>